<evidence type="ECO:0000313" key="7">
    <source>
        <dbReference type="Proteomes" id="UP000029084"/>
    </source>
</evidence>
<reference evidence="1 7" key="1">
    <citation type="journal article" date="2014" name="J. Bacteriol.">
        <title>Role of an Archaeal PitA Transporter in the Copper and Arsenic Resistance of Metallosphaera sedula, an Extreme Thermoacidophile.</title>
        <authorList>
            <person name="McCarthy S."/>
            <person name="Ai C."/>
            <person name="Wheaton G."/>
            <person name="Tevatia R."/>
            <person name="Eckrich V."/>
            <person name="Kelly R."/>
            <person name="Blum P."/>
        </authorList>
    </citation>
    <scope>NUCLEOTIDE SEQUENCE [LARGE SCALE GENOMIC DNA]</scope>
    <source>
        <strain evidence="1 7">CuR1</strain>
    </source>
</reference>
<dbReference type="EMBL" id="CP012174">
    <property type="protein sequence ID" value="AKV79503.1"/>
    <property type="molecule type" value="Genomic_DNA"/>
</dbReference>
<dbReference type="Proteomes" id="UP000062398">
    <property type="component" value="Chromosome"/>
</dbReference>
<protein>
    <submittedName>
        <fullName evidence="1">Uncharacterized protein</fullName>
    </submittedName>
</protein>
<dbReference type="Proteomes" id="UP000062475">
    <property type="component" value="Chromosome"/>
</dbReference>
<dbReference type="PATRIC" id="fig|43687.5.peg.2237"/>
<dbReference type="RefSeq" id="WP_012022006.1">
    <property type="nucleotide sequence ID" value="NZ_AP019770.1"/>
</dbReference>
<name>A0A088E939_9CREN</name>
<dbReference type="Proteomes" id="UP000061362">
    <property type="component" value="Chromosome"/>
</dbReference>
<evidence type="ECO:0000313" key="10">
    <source>
        <dbReference type="Proteomes" id="UP000062398"/>
    </source>
</evidence>
<dbReference type="OrthoDB" id="36993at2157"/>
<evidence type="ECO:0000313" key="9">
    <source>
        <dbReference type="Proteomes" id="UP000061362"/>
    </source>
</evidence>
<accession>A0A088E939</accession>
<dbReference type="EMBL" id="CP012175">
    <property type="protein sequence ID" value="AKV81748.1"/>
    <property type="molecule type" value="Genomic_DNA"/>
</dbReference>
<reference evidence="9 10" key="2">
    <citation type="journal article" date="2015" name="Genome Announc.">
        <title>Complete Genome Sequences of Evolved Arsenate-Resistant Metallosphaera sedula Strains.</title>
        <authorList>
            <person name="Ai C."/>
            <person name="McCarthy S."/>
            <person name="Schackwitz W."/>
            <person name="Martin J."/>
            <person name="Lipzen A."/>
            <person name="Blum P."/>
        </authorList>
    </citation>
    <scope>NUCLEOTIDE SEQUENCE [LARGE SCALE GENOMIC DNA]</scope>
    <source>
        <strain evidence="4 10">ARS120-1</strain>
        <strain evidence="5 9">ARS120-2</strain>
        <strain evidence="2 12">ARS50-1</strain>
        <strain evidence="3 11">ARS50-2</strain>
    </source>
</reference>
<dbReference type="EMBL" id="CP012172">
    <property type="protein sequence ID" value="AKV75015.1"/>
    <property type="molecule type" value="Genomic_DNA"/>
</dbReference>
<dbReference type="EMBL" id="CP012173">
    <property type="protein sequence ID" value="AKV77253.1"/>
    <property type="molecule type" value="Genomic_DNA"/>
</dbReference>
<dbReference type="GeneID" id="91756615"/>
<evidence type="ECO:0000313" key="6">
    <source>
        <dbReference type="EMBL" id="AKV83979.1"/>
    </source>
</evidence>
<evidence type="ECO:0000313" key="5">
    <source>
        <dbReference type="EMBL" id="AKV81748.1"/>
    </source>
</evidence>
<sequence length="145" mass="16188">MKSTTRIGEILSNLEKTSFTGLSVAEQGIVSFTRAQLKKIIELAEKFEKGIEVKNWDEAIVSFLSSVQRVNLLYAYLMQPSVLSSLLSGKIWDMVESVLEGMSELMGEFVVTLRKNLKEMNMDNISVSMNSSPPSFNISLVMKNA</sequence>
<evidence type="ECO:0000313" key="12">
    <source>
        <dbReference type="Proteomes" id="UP000068832"/>
    </source>
</evidence>
<dbReference type="Proteomes" id="UP000068832">
    <property type="component" value="Chromosome"/>
</dbReference>
<evidence type="ECO:0000313" key="1">
    <source>
        <dbReference type="EMBL" id="AIM28202.1"/>
    </source>
</evidence>
<reference evidence="6 8" key="3">
    <citation type="submission" date="2015-07" db="EMBL/GenBank/DDBJ databases">
        <title>Physiological, transcriptional responses and genome re-sequencing of acid resistant extremely thermoacidophilic Metallosphaera sedula SARC-M1.</title>
        <authorList>
            <person name="Ai C."/>
            <person name="McCarthy S."/>
            <person name="Eckrich V."/>
            <person name="Rudrappa D."/>
            <person name="Qiu G."/>
            <person name="Blum P."/>
        </authorList>
    </citation>
    <scope>NUCLEOTIDE SEQUENCE [LARGE SCALE GENOMIC DNA]</scope>
    <source>
        <strain evidence="6 8">SARC-M1</strain>
    </source>
</reference>
<dbReference type="EMBL" id="CP008822">
    <property type="protein sequence ID" value="AIM28202.1"/>
    <property type="molecule type" value="Genomic_DNA"/>
</dbReference>
<evidence type="ECO:0000313" key="11">
    <source>
        <dbReference type="Proteomes" id="UP000062475"/>
    </source>
</evidence>
<dbReference type="Proteomes" id="UP000056255">
    <property type="component" value="Chromosome"/>
</dbReference>
<dbReference type="EMBL" id="CP012176">
    <property type="protein sequence ID" value="AKV83979.1"/>
    <property type="molecule type" value="Genomic_DNA"/>
</dbReference>
<dbReference type="AlphaFoldDB" id="A0A088E939"/>
<dbReference type="Proteomes" id="UP000029084">
    <property type="component" value="Chromosome"/>
</dbReference>
<evidence type="ECO:0000313" key="2">
    <source>
        <dbReference type="EMBL" id="AKV75015.1"/>
    </source>
</evidence>
<gene>
    <name evidence="1" type="ORF">HA72_2079</name>
    <name evidence="2" type="ORF">MsedA_2130</name>
    <name evidence="3" type="ORF">MsedB_2132</name>
    <name evidence="4" type="ORF">MsedC_2130</name>
    <name evidence="5" type="ORF">MsedD_2131</name>
    <name evidence="6" type="ORF">MsedE_2132</name>
</gene>
<evidence type="ECO:0000313" key="8">
    <source>
        <dbReference type="Proteomes" id="UP000056255"/>
    </source>
</evidence>
<dbReference type="OMA" id="AYLMQPS"/>
<evidence type="ECO:0000313" key="3">
    <source>
        <dbReference type="EMBL" id="AKV77253.1"/>
    </source>
</evidence>
<proteinExistence type="predicted"/>
<organism evidence="1 7">
    <name type="scientific">Metallosphaera sedula</name>
    <dbReference type="NCBI Taxonomy" id="43687"/>
    <lineage>
        <taxon>Archaea</taxon>
        <taxon>Thermoproteota</taxon>
        <taxon>Thermoprotei</taxon>
        <taxon>Sulfolobales</taxon>
        <taxon>Sulfolobaceae</taxon>
        <taxon>Metallosphaera</taxon>
    </lineage>
</organism>
<evidence type="ECO:0000313" key="4">
    <source>
        <dbReference type="EMBL" id="AKV79503.1"/>
    </source>
</evidence>